<accession>A0ABN7VXW3</accession>
<reference evidence="1 2" key="1">
    <citation type="submission" date="2021-06" db="EMBL/GenBank/DDBJ databases">
        <authorList>
            <person name="Kallberg Y."/>
            <person name="Tangrot J."/>
            <person name="Rosling A."/>
        </authorList>
    </citation>
    <scope>NUCLEOTIDE SEQUENCE [LARGE SCALE GENOMIC DNA]</scope>
    <source>
        <strain evidence="1 2">120-4 pot B 10/14</strain>
    </source>
</reference>
<evidence type="ECO:0000313" key="2">
    <source>
        <dbReference type="Proteomes" id="UP000789901"/>
    </source>
</evidence>
<keyword evidence="2" id="KW-1185">Reference proteome</keyword>
<evidence type="ECO:0000313" key="1">
    <source>
        <dbReference type="EMBL" id="CAG8805920.1"/>
    </source>
</evidence>
<protein>
    <submittedName>
        <fullName evidence="1">23985_t:CDS:1</fullName>
    </submittedName>
</protein>
<sequence length="232" mass="27147">MSAILSLIKILKKYLDYLIATNTGMNELNHSNKSTCSSKNNSTIYQVSACGPYQLKDEYTQLDDLLFKKTFYEHVDEHIDVQQYFPYDIIDWYQFIKELQQLTFPIGIYRIPENEVSNDRQDETLKALTSNIISCNIEDRLQLMLILANSNIIFDLRTNNGFKRTKFNIFWNETEAYFNEQNLLAVNERQHGTILYIPLAISICDLHKTIVKRLKDIYSDPLPSDIKIPLDE</sequence>
<dbReference type="EMBL" id="CAJVQB010025250">
    <property type="protein sequence ID" value="CAG8805920.1"/>
    <property type="molecule type" value="Genomic_DNA"/>
</dbReference>
<name>A0ABN7VXW3_GIGMA</name>
<organism evidence="1 2">
    <name type="scientific">Gigaspora margarita</name>
    <dbReference type="NCBI Taxonomy" id="4874"/>
    <lineage>
        <taxon>Eukaryota</taxon>
        <taxon>Fungi</taxon>
        <taxon>Fungi incertae sedis</taxon>
        <taxon>Mucoromycota</taxon>
        <taxon>Glomeromycotina</taxon>
        <taxon>Glomeromycetes</taxon>
        <taxon>Diversisporales</taxon>
        <taxon>Gigasporaceae</taxon>
        <taxon>Gigaspora</taxon>
    </lineage>
</organism>
<comment type="caution">
    <text evidence="1">The sequence shown here is derived from an EMBL/GenBank/DDBJ whole genome shotgun (WGS) entry which is preliminary data.</text>
</comment>
<dbReference type="Proteomes" id="UP000789901">
    <property type="component" value="Unassembled WGS sequence"/>
</dbReference>
<gene>
    <name evidence="1" type="ORF">GMARGA_LOCUS24189</name>
</gene>
<proteinExistence type="predicted"/>